<dbReference type="RefSeq" id="WP_153863596.1">
    <property type="nucleotide sequence ID" value="NZ_WJQS01000005.1"/>
</dbReference>
<evidence type="ECO:0000313" key="2">
    <source>
        <dbReference type="EMBL" id="MRI85676.1"/>
    </source>
</evidence>
<reference evidence="2 3" key="1">
    <citation type="submission" date="2019-11" db="EMBL/GenBank/DDBJ databases">
        <title>Characterisation of Fundicoccus ignavus gen. nov. sp. nov., a novel genus of the family Aerococcaceae isolated from bulk tank milk.</title>
        <authorList>
            <person name="Siebert A."/>
            <person name="Huptas C."/>
            <person name="Wenning M."/>
            <person name="Scherer S."/>
            <person name="Doll E.V."/>
        </authorList>
    </citation>
    <scope>NUCLEOTIDE SEQUENCE [LARGE SCALE GENOMIC DNA]</scope>
    <source>
        <strain evidence="2 3">WS4759</strain>
    </source>
</reference>
<sequence>MNKYVRILSAAVLMSLSCLPTVSVLAEEGKVNISPVEKIEELIETETSEVVEESEAISTEESIEFEENVEATADLTETVDPSVPHTLIAAIKDQQIHTTSDVTFFENTSVDTFNEYSRAYIRDEDIYYFIMLDSQTLPEMFMLSLEDNEVMRSFTSVDDLMGLAAEALNTDPETYVGTIIEDFYQVSQENMDLLTEKFVEETEINPAHETVLRETQALDTFMLDVIAEWLQHESVNGTGVEVDDGMVFGLDEVTEPVFAEIVAKHAADYPELEPLLAQFSTGYQGNVALNFELGELGLGIVGAGGGIQYFIRLEEFEIPMPTDEQLFSKEEFVELVGFDIIAEYRTMRSEIREAAE</sequence>
<keyword evidence="1" id="KW-0732">Signal</keyword>
<evidence type="ECO:0000313" key="3">
    <source>
        <dbReference type="Proteomes" id="UP000430975"/>
    </source>
</evidence>
<proteinExistence type="predicted"/>
<comment type="caution">
    <text evidence="2">The sequence shown here is derived from an EMBL/GenBank/DDBJ whole genome shotgun (WGS) entry which is preliminary data.</text>
</comment>
<feature type="chain" id="PRO_5026082799" evidence="1">
    <location>
        <begin position="27"/>
        <end position="356"/>
    </location>
</feature>
<keyword evidence="3" id="KW-1185">Reference proteome</keyword>
<dbReference type="PROSITE" id="PS51257">
    <property type="entry name" value="PROKAR_LIPOPROTEIN"/>
    <property type="match status" value="1"/>
</dbReference>
<organism evidence="2 3">
    <name type="scientific">Fundicoccus ignavus</name>
    <dbReference type="NCBI Taxonomy" id="2664442"/>
    <lineage>
        <taxon>Bacteria</taxon>
        <taxon>Bacillati</taxon>
        <taxon>Bacillota</taxon>
        <taxon>Bacilli</taxon>
        <taxon>Lactobacillales</taxon>
        <taxon>Aerococcaceae</taxon>
        <taxon>Fundicoccus</taxon>
    </lineage>
</organism>
<protein>
    <submittedName>
        <fullName evidence="2">Uncharacterized protein</fullName>
    </submittedName>
</protein>
<evidence type="ECO:0000256" key="1">
    <source>
        <dbReference type="SAM" id="SignalP"/>
    </source>
</evidence>
<feature type="signal peptide" evidence="1">
    <location>
        <begin position="1"/>
        <end position="26"/>
    </location>
</feature>
<dbReference type="Proteomes" id="UP000430975">
    <property type="component" value="Unassembled WGS sequence"/>
</dbReference>
<name>A0A6I2GEI5_9LACT</name>
<gene>
    <name evidence="2" type="ORF">GIY09_07245</name>
</gene>
<dbReference type="AlphaFoldDB" id="A0A6I2GEI5"/>
<dbReference type="EMBL" id="WJQS01000005">
    <property type="protein sequence ID" value="MRI85676.1"/>
    <property type="molecule type" value="Genomic_DNA"/>
</dbReference>
<accession>A0A6I2GEI5</accession>